<name>A0A1F7UKX2_9BACT</name>
<evidence type="ECO:0000313" key="2">
    <source>
        <dbReference type="Proteomes" id="UP000176603"/>
    </source>
</evidence>
<proteinExistence type="predicted"/>
<accession>A0A1F7UKX2</accession>
<dbReference type="Proteomes" id="UP000176603">
    <property type="component" value="Unassembled WGS sequence"/>
</dbReference>
<evidence type="ECO:0000313" key="1">
    <source>
        <dbReference type="EMBL" id="OGL78885.1"/>
    </source>
</evidence>
<gene>
    <name evidence="1" type="ORF">A3E39_03585</name>
</gene>
<dbReference type="EMBL" id="MGEH01000022">
    <property type="protein sequence ID" value="OGL78885.1"/>
    <property type="molecule type" value="Genomic_DNA"/>
</dbReference>
<comment type="caution">
    <text evidence="1">The sequence shown here is derived from an EMBL/GenBank/DDBJ whole genome shotgun (WGS) entry which is preliminary data.</text>
</comment>
<organism evidence="1 2">
    <name type="scientific">Candidatus Uhrbacteria bacterium RIFCSPHIGHO2_12_FULL_60_25</name>
    <dbReference type="NCBI Taxonomy" id="1802399"/>
    <lineage>
        <taxon>Bacteria</taxon>
        <taxon>Candidatus Uhriibacteriota</taxon>
    </lineage>
</organism>
<sequence length="98" mass="10920">MSQKEHLIIRAPTLSQLLQASPPRSVTFDTEGKRFVLYLYQVSLQKEKIGGKVAYSFKAILAQTGTTLESYRTSVKWDAWELKGNCVPGEAGGSINER</sequence>
<protein>
    <submittedName>
        <fullName evidence="1">Uncharacterized protein</fullName>
    </submittedName>
</protein>
<dbReference type="AlphaFoldDB" id="A0A1F7UKX2"/>
<dbReference type="STRING" id="1802399.A3E39_03585"/>
<reference evidence="1 2" key="1">
    <citation type="journal article" date="2016" name="Nat. Commun.">
        <title>Thousands of microbial genomes shed light on interconnected biogeochemical processes in an aquifer system.</title>
        <authorList>
            <person name="Anantharaman K."/>
            <person name="Brown C.T."/>
            <person name="Hug L.A."/>
            <person name="Sharon I."/>
            <person name="Castelle C.J."/>
            <person name="Probst A.J."/>
            <person name="Thomas B.C."/>
            <person name="Singh A."/>
            <person name="Wilkins M.J."/>
            <person name="Karaoz U."/>
            <person name="Brodie E.L."/>
            <person name="Williams K.H."/>
            <person name="Hubbard S.S."/>
            <person name="Banfield J.F."/>
        </authorList>
    </citation>
    <scope>NUCLEOTIDE SEQUENCE [LARGE SCALE GENOMIC DNA]</scope>
</reference>